<sequence length="145" mass="16421">MDLIKLKVKTVVLSSQGLCSLLLTDEGEKKVLPITIGFFEAQAIAFPLEGKTPPRPLTHDLLKTICQKLNGELEKVVITDIKDDTYYSEIYLRRNGDIMQIDARPSDAIALALRYDAPIYMAPRLVEFTYDYSDIFKDYVDGDID</sequence>
<gene>
    <name evidence="2" type="ORF">H0A61_01720</name>
</gene>
<dbReference type="RefSeq" id="WP_206706718.1">
    <property type="nucleotide sequence ID" value="NZ_CP059066.1"/>
</dbReference>
<dbReference type="Pfam" id="PF02577">
    <property type="entry name" value="BFN_dom"/>
    <property type="match status" value="1"/>
</dbReference>
<dbReference type="PANTHER" id="PTHR15160">
    <property type="entry name" value="VON HIPPEL-LINDAU PROTEIN"/>
    <property type="match status" value="1"/>
</dbReference>
<reference evidence="2" key="1">
    <citation type="submission" date="2020-07" db="EMBL/GenBank/DDBJ databases">
        <title>Koleobacter methoxysyntrophicus gen. nov., sp. nov., a novel anaerobic bacterium isolated from deep subsurface oil field and proposal of Koleobacterales ord. nov. in the phylum Firmicutes.</title>
        <authorList>
            <person name="Sakamoto S."/>
            <person name="Tamaki H."/>
        </authorList>
    </citation>
    <scope>NUCLEOTIDE SEQUENCE</scope>
    <source>
        <strain evidence="2">NRmbB1</strain>
    </source>
</reference>
<organism evidence="2 3">
    <name type="scientific">Koleobacter methoxysyntrophicus</name>
    <dbReference type="NCBI Taxonomy" id="2751313"/>
    <lineage>
        <taxon>Bacteria</taxon>
        <taxon>Bacillati</taxon>
        <taxon>Bacillota</taxon>
        <taxon>Clostridia</taxon>
        <taxon>Koleobacterales</taxon>
        <taxon>Koleobacteraceae</taxon>
        <taxon>Koleobacter</taxon>
    </lineage>
</organism>
<dbReference type="Proteomes" id="UP000662904">
    <property type="component" value="Chromosome"/>
</dbReference>
<dbReference type="Gene3D" id="3.10.690.10">
    <property type="entry name" value="Bifunctional nuclease domain"/>
    <property type="match status" value="1"/>
</dbReference>
<protein>
    <recommendedName>
        <fullName evidence="1">BFN domain-containing protein</fullName>
    </recommendedName>
</protein>
<proteinExistence type="predicted"/>
<dbReference type="SUPFAM" id="SSF103256">
    <property type="entry name" value="Hypothetical protein TM0160"/>
    <property type="match status" value="1"/>
</dbReference>
<evidence type="ECO:0000313" key="3">
    <source>
        <dbReference type="Proteomes" id="UP000662904"/>
    </source>
</evidence>
<name>A0A8A0RPD0_9FIRM</name>
<feature type="domain" description="BFN" evidence="1">
    <location>
        <begin position="3"/>
        <end position="133"/>
    </location>
</feature>
<evidence type="ECO:0000259" key="1">
    <source>
        <dbReference type="PROSITE" id="PS51658"/>
    </source>
</evidence>
<dbReference type="PANTHER" id="PTHR15160:SF1">
    <property type="entry name" value="VON HIPPEL-LINDAU DISEASE TUMOR SUPPRESSOR"/>
    <property type="match status" value="1"/>
</dbReference>
<accession>A0A8A0RPD0</accession>
<dbReference type="InterPro" id="IPR003729">
    <property type="entry name" value="Bi_nuclease_dom"/>
</dbReference>
<dbReference type="EMBL" id="CP059066">
    <property type="protein sequence ID" value="QSQ09359.1"/>
    <property type="molecule type" value="Genomic_DNA"/>
</dbReference>
<dbReference type="AlphaFoldDB" id="A0A8A0RPD0"/>
<keyword evidence="3" id="KW-1185">Reference proteome</keyword>
<dbReference type="GO" id="GO:0004518">
    <property type="term" value="F:nuclease activity"/>
    <property type="evidence" value="ECO:0007669"/>
    <property type="project" value="InterPro"/>
</dbReference>
<dbReference type="InterPro" id="IPR036104">
    <property type="entry name" value="BFN_sf"/>
</dbReference>
<evidence type="ECO:0000313" key="2">
    <source>
        <dbReference type="EMBL" id="QSQ09359.1"/>
    </source>
</evidence>
<dbReference type="PROSITE" id="PS51658">
    <property type="entry name" value="BFN"/>
    <property type="match status" value="1"/>
</dbReference>
<dbReference type="KEGG" id="kme:H0A61_01720"/>